<dbReference type="SUPFAM" id="SSF47459">
    <property type="entry name" value="HLH, helix-loop-helix DNA-binding domain"/>
    <property type="match status" value="1"/>
</dbReference>
<dbReference type="EMBL" id="JACGCM010000674">
    <property type="protein sequence ID" value="KAF6168841.1"/>
    <property type="molecule type" value="Genomic_DNA"/>
</dbReference>
<dbReference type="InterPro" id="IPR036638">
    <property type="entry name" value="HLH_DNA-bd_sf"/>
</dbReference>
<keyword evidence="3" id="KW-0804">Transcription</keyword>
<dbReference type="SMART" id="SM00353">
    <property type="entry name" value="HLH"/>
    <property type="match status" value="1"/>
</dbReference>
<keyword evidence="4" id="KW-0539">Nucleus</keyword>
<keyword evidence="2" id="KW-0805">Transcription regulation</keyword>
<protein>
    <recommendedName>
        <fullName evidence="6">BHLH domain-containing protein</fullName>
    </recommendedName>
</protein>
<feature type="domain" description="BHLH" evidence="6">
    <location>
        <begin position="115"/>
        <end position="164"/>
    </location>
</feature>
<dbReference type="PANTHER" id="PTHR45959">
    <property type="entry name" value="BHLH TRANSCRIPTION FACTOR"/>
    <property type="match status" value="1"/>
</dbReference>
<feature type="compositionally biased region" description="Low complexity" evidence="5">
    <location>
        <begin position="181"/>
        <end position="191"/>
    </location>
</feature>
<dbReference type="Gene3D" id="4.10.280.10">
    <property type="entry name" value="Helix-loop-helix DNA-binding domain"/>
    <property type="match status" value="1"/>
</dbReference>
<keyword evidence="8" id="KW-1185">Reference proteome</keyword>
<dbReference type="InterPro" id="IPR011598">
    <property type="entry name" value="bHLH_dom"/>
</dbReference>
<feature type="region of interest" description="Disordered" evidence="5">
    <location>
        <begin position="172"/>
        <end position="195"/>
    </location>
</feature>
<dbReference type="AlphaFoldDB" id="A0A7J7NNR7"/>
<evidence type="ECO:0000313" key="7">
    <source>
        <dbReference type="EMBL" id="KAF6168841.1"/>
    </source>
</evidence>
<evidence type="ECO:0000256" key="4">
    <source>
        <dbReference type="ARBA" id="ARBA00023242"/>
    </source>
</evidence>
<evidence type="ECO:0000256" key="1">
    <source>
        <dbReference type="ARBA" id="ARBA00004123"/>
    </source>
</evidence>
<dbReference type="InterPro" id="IPR052610">
    <property type="entry name" value="bHLH_transcription_regulator"/>
</dbReference>
<dbReference type="Pfam" id="PF22754">
    <property type="entry name" value="bHLH-TF_ACT-like_plant"/>
    <property type="match status" value="1"/>
</dbReference>
<reference evidence="7 8" key="1">
    <citation type="journal article" date="2020" name="IScience">
        <title>Genome Sequencing of the Endangered Kingdonia uniflora (Circaeasteraceae, Ranunculales) Reveals Potential Mechanisms of Evolutionary Specialization.</title>
        <authorList>
            <person name="Sun Y."/>
            <person name="Deng T."/>
            <person name="Zhang A."/>
            <person name="Moore M.J."/>
            <person name="Landis J.B."/>
            <person name="Lin N."/>
            <person name="Zhang H."/>
            <person name="Zhang X."/>
            <person name="Huang J."/>
            <person name="Zhang X."/>
            <person name="Sun H."/>
            <person name="Wang H."/>
        </authorList>
    </citation>
    <scope>NUCLEOTIDE SEQUENCE [LARGE SCALE GENOMIC DNA]</scope>
    <source>
        <strain evidence="7">TB1705</strain>
        <tissue evidence="7">Leaf</tissue>
    </source>
</reference>
<dbReference type="InterPro" id="IPR054502">
    <property type="entry name" value="bHLH-TF_ACT-like_plant"/>
</dbReference>
<dbReference type="PANTHER" id="PTHR45959:SF2">
    <property type="entry name" value="BHLH TRANSCRIPTION FACTOR"/>
    <property type="match status" value="1"/>
</dbReference>
<evidence type="ECO:0000313" key="8">
    <source>
        <dbReference type="Proteomes" id="UP000541444"/>
    </source>
</evidence>
<proteinExistence type="predicted"/>
<dbReference type="Proteomes" id="UP000541444">
    <property type="component" value="Unassembled WGS sequence"/>
</dbReference>
<comment type="subcellular location">
    <subcellularLocation>
        <location evidence="1">Nucleus</location>
    </subcellularLocation>
</comment>
<dbReference type="PROSITE" id="PS50888">
    <property type="entry name" value="BHLH"/>
    <property type="match status" value="1"/>
</dbReference>
<sequence length="276" mass="31083">MESRISYNHQCQVNLFDIQAAQEVSTGENLLPSFSSDFFPLYTHFNPIEFQTPTDPLSDSWNSCRTEHMSNPKPSSFPKNLSFGNPDTPINPNQFNGGAVYDVNHEEAVNFKSCSHTQGRLMSERRRREELTQLFIALSALVPGIKKLDKGCVLRDAINYMKELKDRVKELEEQNAKKPSSNENFTSSNSEELPDIEAGVSDNNIVVKIHCKKHKGVLPKIVEHIEKHHLTIVNASAIPFGRSALDIIIVAQMDVEFSMAVKDLVKNLQSLLLQSM</sequence>
<evidence type="ECO:0000256" key="3">
    <source>
        <dbReference type="ARBA" id="ARBA00023163"/>
    </source>
</evidence>
<gene>
    <name evidence="7" type="ORF">GIB67_041725</name>
</gene>
<accession>A0A7J7NNR7</accession>
<dbReference type="Pfam" id="PF00010">
    <property type="entry name" value="HLH"/>
    <property type="match status" value="1"/>
</dbReference>
<evidence type="ECO:0000256" key="2">
    <source>
        <dbReference type="ARBA" id="ARBA00023015"/>
    </source>
</evidence>
<dbReference type="GO" id="GO:0046983">
    <property type="term" value="F:protein dimerization activity"/>
    <property type="evidence" value="ECO:0007669"/>
    <property type="project" value="InterPro"/>
</dbReference>
<comment type="caution">
    <text evidence="7">The sequence shown here is derived from an EMBL/GenBank/DDBJ whole genome shotgun (WGS) entry which is preliminary data.</text>
</comment>
<evidence type="ECO:0000259" key="6">
    <source>
        <dbReference type="PROSITE" id="PS50888"/>
    </source>
</evidence>
<name>A0A7J7NNR7_9MAGN</name>
<organism evidence="7 8">
    <name type="scientific">Kingdonia uniflora</name>
    <dbReference type="NCBI Taxonomy" id="39325"/>
    <lineage>
        <taxon>Eukaryota</taxon>
        <taxon>Viridiplantae</taxon>
        <taxon>Streptophyta</taxon>
        <taxon>Embryophyta</taxon>
        <taxon>Tracheophyta</taxon>
        <taxon>Spermatophyta</taxon>
        <taxon>Magnoliopsida</taxon>
        <taxon>Ranunculales</taxon>
        <taxon>Circaeasteraceae</taxon>
        <taxon>Kingdonia</taxon>
    </lineage>
</organism>
<evidence type="ECO:0000256" key="5">
    <source>
        <dbReference type="SAM" id="MobiDB-lite"/>
    </source>
</evidence>
<dbReference type="OrthoDB" id="690068at2759"/>